<evidence type="ECO:0000313" key="3">
    <source>
        <dbReference type="Proteomes" id="UP000515800"/>
    </source>
</evidence>
<keyword evidence="1" id="KW-0812">Transmembrane</keyword>
<sequence length="76" mass="8104">MIQSTSESLIDSISESLTDSVVESESVAQSEAHYIENSEVKEAGMLPNTGILGGVDIAFAGFIISTLALMSIRRKK</sequence>
<keyword evidence="3" id="KW-1185">Reference proteome</keyword>
<dbReference type="Proteomes" id="UP000515800">
    <property type="component" value="Chromosome"/>
</dbReference>
<accession>A0A7G9T5I1</accession>
<evidence type="ECO:0000313" key="2">
    <source>
        <dbReference type="EMBL" id="QNN75356.1"/>
    </source>
</evidence>
<name>A0A7G9T5I1_9LACO</name>
<feature type="transmembrane region" description="Helical" evidence="1">
    <location>
        <begin position="51"/>
        <end position="72"/>
    </location>
</feature>
<dbReference type="EMBL" id="CP060724">
    <property type="protein sequence ID" value="QNN75356.1"/>
    <property type="molecule type" value="Genomic_DNA"/>
</dbReference>
<dbReference type="RefSeq" id="WP_187529190.1">
    <property type="nucleotide sequence ID" value="NZ_CP060724.1"/>
</dbReference>
<gene>
    <name evidence="2" type="ORF">H9L19_00145</name>
</gene>
<evidence type="ECO:0000256" key="1">
    <source>
        <dbReference type="SAM" id="Phobius"/>
    </source>
</evidence>
<keyword evidence="1" id="KW-0472">Membrane</keyword>
<organism evidence="2 3">
    <name type="scientific">Weissella diestrammenae</name>
    <dbReference type="NCBI Taxonomy" id="1162633"/>
    <lineage>
        <taxon>Bacteria</taxon>
        <taxon>Bacillati</taxon>
        <taxon>Bacillota</taxon>
        <taxon>Bacilli</taxon>
        <taxon>Lactobacillales</taxon>
        <taxon>Lactobacillaceae</taxon>
        <taxon>Weissella</taxon>
    </lineage>
</organism>
<reference evidence="2 3" key="1">
    <citation type="submission" date="2020-08" db="EMBL/GenBank/DDBJ databases">
        <title>Genome sequence of Weissella diestrammenae KACC 16890T.</title>
        <authorList>
            <person name="Hyun D.-W."/>
            <person name="Bae J.-W."/>
        </authorList>
    </citation>
    <scope>NUCLEOTIDE SEQUENCE [LARGE SCALE GENOMIC DNA]</scope>
    <source>
        <strain evidence="2 3">KACC 16890</strain>
    </source>
</reference>
<dbReference type="AlphaFoldDB" id="A0A7G9T5I1"/>
<dbReference type="NCBIfam" id="TIGR01167">
    <property type="entry name" value="LPXTG_anchor"/>
    <property type="match status" value="1"/>
</dbReference>
<dbReference type="KEGG" id="wdi:H9L19_00145"/>
<proteinExistence type="predicted"/>
<protein>
    <submittedName>
        <fullName evidence="2">LPXTG cell wall anchor domain-containing protein</fullName>
    </submittedName>
</protein>
<keyword evidence="1" id="KW-1133">Transmembrane helix</keyword>